<dbReference type="EMBL" id="PPSL01000006">
    <property type="protein sequence ID" value="PQJ09286.1"/>
    <property type="molecule type" value="Genomic_DNA"/>
</dbReference>
<gene>
    <name evidence="1" type="ORF">CJD36_018730</name>
</gene>
<dbReference type="Proteomes" id="UP000239872">
    <property type="component" value="Unassembled WGS sequence"/>
</dbReference>
<evidence type="ECO:0000313" key="2">
    <source>
        <dbReference type="Proteomes" id="UP000239872"/>
    </source>
</evidence>
<organism evidence="1 2">
    <name type="scientific">Flavipsychrobacter stenotrophus</name>
    <dbReference type="NCBI Taxonomy" id="2077091"/>
    <lineage>
        <taxon>Bacteria</taxon>
        <taxon>Pseudomonadati</taxon>
        <taxon>Bacteroidota</taxon>
        <taxon>Chitinophagia</taxon>
        <taxon>Chitinophagales</taxon>
        <taxon>Chitinophagaceae</taxon>
        <taxon>Flavipsychrobacter</taxon>
    </lineage>
</organism>
<comment type="caution">
    <text evidence="1">The sequence shown here is derived from an EMBL/GenBank/DDBJ whole genome shotgun (WGS) entry which is preliminary data.</text>
</comment>
<accession>A0A2S7SRW0</accession>
<sequence>MSNSVHLNVNMSFQQLVETIKQLSPKEKLQINDALWDGDIDIPQEHQDLVLSRIEKARQDPGRLKNWDSASKKLRP</sequence>
<protein>
    <recommendedName>
        <fullName evidence="3">Addiction module protein</fullName>
    </recommendedName>
</protein>
<name>A0A2S7SRW0_9BACT</name>
<proteinExistence type="predicted"/>
<keyword evidence="2" id="KW-1185">Reference proteome</keyword>
<evidence type="ECO:0008006" key="3">
    <source>
        <dbReference type="Google" id="ProtNLM"/>
    </source>
</evidence>
<evidence type="ECO:0000313" key="1">
    <source>
        <dbReference type="EMBL" id="PQJ09286.1"/>
    </source>
</evidence>
<reference evidence="1 2" key="1">
    <citation type="submission" date="2018-01" db="EMBL/GenBank/DDBJ databases">
        <title>A novel member of the phylum Bacteroidetes isolated from glacier ice.</title>
        <authorList>
            <person name="Liu Q."/>
            <person name="Xin Y.-H."/>
        </authorList>
    </citation>
    <scope>NUCLEOTIDE SEQUENCE [LARGE SCALE GENOMIC DNA]</scope>
    <source>
        <strain evidence="1 2">RB1R16</strain>
    </source>
</reference>
<dbReference type="AlphaFoldDB" id="A0A2S7SRW0"/>